<dbReference type="Pfam" id="PF00112">
    <property type="entry name" value="Peptidase_C1"/>
    <property type="match status" value="1"/>
</dbReference>
<dbReference type="GO" id="GO:0008234">
    <property type="term" value="F:cysteine-type peptidase activity"/>
    <property type="evidence" value="ECO:0007669"/>
    <property type="project" value="InterPro"/>
</dbReference>
<dbReference type="GO" id="GO:0006508">
    <property type="term" value="P:proteolysis"/>
    <property type="evidence" value="ECO:0007669"/>
    <property type="project" value="InterPro"/>
</dbReference>
<dbReference type="InterPro" id="IPR000668">
    <property type="entry name" value="Peptidase_C1A_C"/>
</dbReference>
<dbReference type="AlphaFoldDB" id="A0A2V2N313"/>
<evidence type="ECO:0000256" key="2">
    <source>
        <dbReference type="SAM" id="MobiDB-lite"/>
    </source>
</evidence>
<dbReference type="Proteomes" id="UP000245657">
    <property type="component" value="Unassembled WGS sequence"/>
</dbReference>
<feature type="region of interest" description="Disordered" evidence="2">
    <location>
        <begin position="65"/>
        <end position="98"/>
    </location>
</feature>
<evidence type="ECO:0000256" key="1">
    <source>
        <dbReference type="ARBA" id="ARBA00008455"/>
    </source>
</evidence>
<dbReference type="PANTHER" id="PTHR12411">
    <property type="entry name" value="CYSTEINE PROTEASE FAMILY C1-RELATED"/>
    <property type="match status" value="1"/>
</dbReference>
<comment type="similarity">
    <text evidence="1">Belongs to the peptidase C1 family.</text>
</comment>
<sequence length="338" mass="36574">MISFRTIASIITIVLILFLCLPSIPVLGAFPDDKSAWLDSGPENEYNSGSSPSNGIYTTSINSSHLPLPGSDREREKHAPGLLHRENNRSVPSTTSPLTIPPVLPRTFDWRTNNGDWTTPVKDQGEECGSCWAYAAVGLLESHMKIIQHNPTLTPDLSEQYLISCDEDDDGCDGGDFETALAYLVDTPGPDGKIGTVNESVYPVDITDDSCADLGNATRYKAGHWAYVNSSGEGDPEISIPPVGELKAAIYLKGPIATGVDDDDAFDDYQGGIYSSTAPPPEETTNHAVILVGWGYENGNEYFIGKNSFGTEWGEDGWFRIAVNSSRIGEGAVYLDEE</sequence>
<proteinExistence type="inferred from homology"/>
<dbReference type="SUPFAM" id="SSF54001">
    <property type="entry name" value="Cysteine proteinases"/>
    <property type="match status" value="1"/>
</dbReference>
<feature type="compositionally biased region" description="Basic and acidic residues" evidence="2">
    <location>
        <begin position="71"/>
        <end position="88"/>
    </location>
</feature>
<evidence type="ECO:0000259" key="3">
    <source>
        <dbReference type="SMART" id="SM00645"/>
    </source>
</evidence>
<feature type="domain" description="Peptidase C1A papain C-terminal" evidence="3">
    <location>
        <begin position="104"/>
        <end position="336"/>
    </location>
</feature>
<dbReference type="GeneID" id="97548006"/>
<keyword evidence="5" id="KW-1185">Reference proteome</keyword>
<dbReference type="InterPro" id="IPR013128">
    <property type="entry name" value="Peptidase_C1A"/>
</dbReference>
<evidence type="ECO:0000313" key="4">
    <source>
        <dbReference type="EMBL" id="PWR72126.1"/>
    </source>
</evidence>
<organism evidence="4 5">
    <name type="scientific">Methanospirillum lacunae</name>
    <dbReference type="NCBI Taxonomy" id="668570"/>
    <lineage>
        <taxon>Archaea</taxon>
        <taxon>Methanobacteriati</taxon>
        <taxon>Methanobacteriota</taxon>
        <taxon>Stenosarchaea group</taxon>
        <taxon>Methanomicrobia</taxon>
        <taxon>Methanomicrobiales</taxon>
        <taxon>Methanospirillaceae</taxon>
        <taxon>Methanospirillum</taxon>
    </lineage>
</organism>
<reference evidence="4 5" key="1">
    <citation type="submission" date="2018-05" db="EMBL/GenBank/DDBJ databases">
        <title>Draft genome of Methanospirillum lacunae Ki8-1.</title>
        <authorList>
            <person name="Dueholm M.S."/>
            <person name="Nielsen P.H."/>
            <person name="Bakmann L.F."/>
            <person name="Otzen D.E."/>
        </authorList>
    </citation>
    <scope>NUCLEOTIDE SEQUENCE [LARGE SCALE GENOMIC DNA]</scope>
    <source>
        <strain evidence="4 5">Ki8-1</strain>
    </source>
</reference>
<evidence type="ECO:0000313" key="5">
    <source>
        <dbReference type="Proteomes" id="UP000245657"/>
    </source>
</evidence>
<dbReference type="InterPro" id="IPR038765">
    <property type="entry name" value="Papain-like_cys_pep_sf"/>
</dbReference>
<name>A0A2V2N313_9EURY</name>
<dbReference type="OrthoDB" id="137612at2157"/>
<dbReference type="EMBL" id="QGMY01000007">
    <property type="protein sequence ID" value="PWR72126.1"/>
    <property type="molecule type" value="Genomic_DNA"/>
</dbReference>
<feature type="compositionally biased region" description="Polar residues" evidence="2">
    <location>
        <begin position="89"/>
        <end position="98"/>
    </location>
</feature>
<comment type="caution">
    <text evidence="4">The sequence shown here is derived from an EMBL/GenBank/DDBJ whole genome shotgun (WGS) entry which is preliminary data.</text>
</comment>
<gene>
    <name evidence="4" type="ORF">DK846_09050</name>
</gene>
<dbReference type="RefSeq" id="WP_109968615.1">
    <property type="nucleotide sequence ID" value="NZ_CP176093.1"/>
</dbReference>
<dbReference type="Gene3D" id="3.90.70.10">
    <property type="entry name" value="Cysteine proteinases"/>
    <property type="match status" value="1"/>
</dbReference>
<protein>
    <recommendedName>
        <fullName evidence="3">Peptidase C1A papain C-terminal domain-containing protein</fullName>
    </recommendedName>
</protein>
<accession>A0A2V2N313</accession>
<dbReference type="SMART" id="SM00645">
    <property type="entry name" value="Pept_C1"/>
    <property type="match status" value="1"/>
</dbReference>
<dbReference type="InterPro" id="IPR039417">
    <property type="entry name" value="Peptidase_C1A_papain-like"/>
</dbReference>
<dbReference type="CDD" id="cd02248">
    <property type="entry name" value="Peptidase_C1A"/>
    <property type="match status" value="1"/>
</dbReference>